<evidence type="ECO:0000256" key="1">
    <source>
        <dbReference type="ARBA" id="ARBA00001974"/>
    </source>
</evidence>
<dbReference type="Pfam" id="PF07859">
    <property type="entry name" value="Abhydrolase_3"/>
    <property type="match status" value="1"/>
</dbReference>
<dbReference type="SUPFAM" id="SSF51905">
    <property type="entry name" value="FAD/NAD(P)-binding domain"/>
    <property type="match status" value="3"/>
</dbReference>
<dbReference type="Gene3D" id="3.40.50.1820">
    <property type="entry name" value="alpha/beta hydrolase"/>
    <property type="match status" value="1"/>
</dbReference>
<keyword evidence="10" id="KW-1185">Reference proteome</keyword>
<dbReference type="InterPro" id="IPR036188">
    <property type="entry name" value="FAD/NAD-bd_sf"/>
</dbReference>
<dbReference type="SUPFAM" id="SSF53474">
    <property type="entry name" value="alpha/beta-Hydrolases"/>
    <property type="match status" value="1"/>
</dbReference>
<keyword evidence="5" id="KW-0521">NADP</keyword>
<evidence type="ECO:0000256" key="3">
    <source>
        <dbReference type="ARBA" id="ARBA00022630"/>
    </source>
</evidence>
<evidence type="ECO:0000256" key="6">
    <source>
        <dbReference type="ARBA" id="ARBA00023002"/>
    </source>
</evidence>
<dbReference type="InterPro" id="IPR029058">
    <property type="entry name" value="AB_hydrolase_fold"/>
</dbReference>
<sequence>MNETHVDAVVVGAGFSGLYATHRLRNQQGLSVQSFEAASGPGGVWHWNRYPGARCDFESIFYSFSFDEDLQREWRWKERYAAQPEILAYLEHVADRFDLRRSYRFSTRVTSAVWDEAAQRWVVGTDDGGVTIARFFINAAGSFSVNKPNDFPGQETFRGTVVHTSRWPADGVDLAGKRVAVIGTGSTGIQVIQTIAPQVAELTVFQRTANFACPLGNRPLTDEEFEQTVADYPRLREESRNSLAGAAFPRATRSAMADSPEERRKTYDTYYNGGGFRMLASTYSDLTFNPAANETVADYIRDRIRERVKDPKTAELLTPKGHPYGAKRATFETNYFETFNLPHVRLVDARTTAIERITEKGIATTAEEYEFDVIVLATGFDVGAGALMRMGVVGRDGLKLTDHWADGQRAYIGTANHGFPNLFHVNGPQSAAALFNNPTAIEDSVDFIADLIAYTDAHGHRTAEVTAAAEDRYNELVLEVAEATLFPKAVTWYMGDNIPGKPRRPISLFTGAPIYRAICAEVQATEYAGFSLDRDERALPNTIKIDGAAVFLLAGLMNMGAKPLEESSLEEIRGAIETFKHLQLPVPEDVGITDTQYPTDGGERTVRLYRPPVEGPLPVVVFLHGGGWIAGSLDAYDEPCASLARRLGALVVSPDYRLAPEHPFPAAIDDTMAALRWAAENIAEYGGDPERIAVGGESAGANLAAVAALRTRDEGGPRLAAQVLVTPPTDFTADTESRKTFACGPIISTELGARMAAWYLGDSANATSPWAAPARARDLSNLPPALVITMEIDPLRDEGEDYARALTEAGVPTVCRRLDGLIHTTFVLSGAIPRAAEIQDAIRDFLAPLLSAEAGRAKVAATLS</sequence>
<comment type="similarity">
    <text evidence="2">Belongs to the FAD-binding monooxygenase family.</text>
</comment>
<keyword evidence="3" id="KW-0285">Flavoprotein</keyword>
<dbReference type="RefSeq" id="WP_351955319.1">
    <property type="nucleotide sequence ID" value="NZ_JBEOZM010000002.1"/>
</dbReference>
<organism evidence="9 10">
    <name type="scientific">Streptomyces sp. 900105755</name>
    <dbReference type="NCBI Taxonomy" id="3154389"/>
    <lineage>
        <taxon>Bacteria</taxon>
        <taxon>Bacillati</taxon>
        <taxon>Actinomycetota</taxon>
        <taxon>Actinomycetes</taxon>
        <taxon>Kitasatosporales</taxon>
        <taxon>Streptomycetaceae</taxon>
        <taxon>Streptomyces</taxon>
    </lineage>
</organism>
<dbReference type="Gene3D" id="3.50.50.60">
    <property type="entry name" value="FAD/NAD(P)-binding domain"/>
    <property type="match status" value="3"/>
</dbReference>
<keyword evidence="9" id="KW-0378">Hydrolase</keyword>
<dbReference type="GO" id="GO:0016787">
    <property type="term" value="F:hydrolase activity"/>
    <property type="evidence" value="ECO:0007669"/>
    <property type="project" value="UniProtKB-KW"/>
</dbReference>
<accession>A0ABV1T9B4</accession>
<proteinExistence type="inferred from homology"/>
<dbReference type="EMBL" id="JBEOZM010000002">
    <property type="protein sequence ID" value="MER6266638.1"/>
    <property type="molecule type" value="Genomic_DNA"/>
</dbReference>
<dbReference type="Proteomes" id="UP001490365">
    <property type="component" value="Unassembled WGS sequence"/>
</dbReference>
<keyword evidence="6" id="KW-0560">Oxidoreductase</keyword>
<gene>
    <name evidence="9" type="ORF">ABT211_04950</name>
</gene>
<evidence type="ECO:0000259" key="8">
    <source>
        <dbReference type="Pfam" id="PF07859"/>
    </source>
</evidence>
<dbReference type="InterPro" id="IPR020946">
    <property type="entry name" value="Flavin_mOase-like"/>
</dbReference>
<evidence type="ECO:0000313" key="10">
    <source>
        <dbReference type="Proteomes" id="UP001490365"/>
    </source>
</evidence>
<dbReference type="PANTHER" id="PTHR43098:SF3">
    <property type="entry name" value="L-ORNITHINE N(5)-MONOOXYGENASE-RELATED"/>
    <property type="match status" value="1"/>
</dbReference>
<evidence type="ECO:0000256" key="2">
    <source>
        <dbReference type="ARBA" id="ARBA00010139"/>
    </source>
</evidence>
<feature type="domain" description="Alpha/beta hydrolase fold-3" evidence="8">
    <location>
        <begin position="620"/>
        <end position="825"/>
    </location>
</feature>
<keyword evidence="7" id="KW-0503">Monooxygenase</keyword>
<dbReference type="Pfam" id="PF00743">
    <property type="entry name" value="FMO-like"/>
    <property type="match status" value="1"/>
</dbReference>
<name>A0ABV1T9B4_9ACTN</name>
<keyword evidence="4" id="KW-0274">FAD</keyword>
<comment type="caution">
    <text evidence="9">The sequence shown here is derived from an EMBL/GenBank/DDBJ whole genome shotgun (WGS) entry which is preliminary data.</text>
</comment>
<evidence type="ECO:0000256" key="7">
    <source>
        <dbReference type="ARBA" id="ARBA00023033"/>
    </source>
</evidence>
<protein>
    <submittedName>
        <fullName evidence="9">Alpha/beta hydrolase fold domain-containing protein</fullName>
    </submittedName>
</protein>
<dbReference type="InterPro" id="IPR013094">
    <property type="entry name" value="AB_hydrolase_3"/>
</dbReference>
<evidence type="ECO:0000256" key="5">
    <source>
        <dbReference type="ARBA" id="ARBA00022857"/>
    </source>
</evidence>
<dbReference type="PANTHER" id="PTHR43098">
    <property type="entry name" value="L-ORNITHINE N(5)-MONOOXYGENASE-RELATED"/>
    <property type="match status" value="1"/>
</dbReference>
<evidence type="ECO:0000313" key="9">
    <source>
        <dbReference type="EMBL" id="MER6266638.1"/>
    </source>
</evidence>
<reference evidence="9 10" key="1">
    <citation type="submission" date="2024-06" db="EMBL/GenBank/DDBJ databases">
        <title>The Natural Products Discovery Center: Release of the First 8490 Sequenced Strains for Exploring Actinobacteria Biosynthetic Diversity.</title>
        <authorList>
            <person name="Kalkreuter E."/>
            <person name="Kautsar S.A."/>
            <person name="Yang D."/>
            <person name="Bader C.D."/>
            <person name="Teijaro C.N."/>
            <person name="Fluegel L."/>
            <person name="Davis C.M."/>
            <person name="Simpson J.R."/>
            <person name="Lauterbach L."/>
            <person name="Steele A.D."/>
            <person name="Gui C."/>
            <person name="Meng S."/>
            <person name="Li G."/>
            <person name="Viehrig K."/>
            <person name="Ye F."/>
            <person name="Su P."/>
            <person name="Kiefer A.F."/>
            <person name="Nichols A."/>
            <person name="Cepeda A.J."/>
            <person name="Yan W."/>
            <person name="Fan B."/>
            <person name="Jiang Y."/>
            <person name="Adhikari A."/>
            <person name="Zheng C.-J."/>
            <person name="Schuster L."/>
            <person name="Cowan T.M."/>
            <person name="Smanski M.J."/>
            <person name="Chevrette M.G."/>
            <person name="De Carvalho L.P.S."/>
            <person name="Shen B."/>
        </authorList>
    </citation>
    <scope>NUCLEOTIDE SEQUENCE [LARGE SCALE GENOMIC DNA]</scope>
    <source>
        <strain evidence="9 10">NPDC001694</strain>
    </source>
</reference>
<comment type="cofactor">
    <cofactor evidence="1">
        <name>FAD</name>
        <dbReference type="ChEBI" id="CHEBI:57692"/>
    </cofactor>
</comment>
<dbReference type="InterPro" id="IPR050775">
    <property type="entry name" value="FAD-binding_Monooxygenases"/>
</dbReference>
<evidence type="ECO:0000256" key="4">
    <source>
        <dbReference type="ARBA" id="ARBA00022827"/>
    </source>
</evidence>